<dbReference type="InterPro" id="IPR036850">
    <property type="entry name" value="NDK-like_dom_sf"/>
</dbReference>
<dbReference type="Pfam" id="PF00334">
    <property type="entry name" value="NDK"/>
    <property type="match status" value="1"/>
</dbReference>
<organism evidence="3 4">
    <name type="scientific">Actinoplanes flavus</name>
    <dbReference type="NCBI Taxonomy" id="2820290"/>
    <lineage>
        <taxon>Bacteria</taxon>
        <taxon>Bacillati</taxon>
        <taxon>Actinomycetota</taxon>
        <taxon>Actinomycetes</taxon>
        <taxon>Micromonosporales</taxon>
        <taxon>Micromonosporaceae</taxon>
        <taxon>Actinoplanes</taxon>
    </lineage>
</organism>
<feature type="domain" description="Nucleoside diphosphate kinase-like" evidence="2">
    <location>
        <begin position="24"/>
        <end position="173"/>
    </location>
</feature>
<dbReference type="SUPFAM" id="SSF54919">
    <property type="entry name" value="Nucleoside diphosphate kinase, NDK"/>
    <property type="match status" value="1"/>
</dbReference>
<evidence type="ECO:0000259" key="2">
    <source>
        <dbReference type="SMART" id="SM00562"/>
    </source>
</evidence>
<comment type="similarity">
    <text evidence="1">Belongs to the NDK family.</text>
</comment>
<accession>A0ABS3UGG6</accession>
<name>A0ABS3UGG6_9ACTN</name>
<gene>
    <name evidence="3" type="ORF">J5X75_08360</name>
</gene>
<evidence type="ECO:0000256" key="1">
    <source>
        <dbReference type="PROSITE-ProRule" id="PRU00706"/>
    </source>
</evidence>
<comment type="caution">
    <text evidence="3">The sequence shown here is derived from an EMBL/GenBank/DDBJ whole genome shotgun (WGS) entry which is preliminary data.</text>
</comment>
<keyword evidence="4" id="KW-1185">Reference proteome</keyword>
<reference evidence="3 4" key="1">
    <citation type="submission" date="2021-03" db="EMBL/GenBank/DDBJ databases">
        <title>Actinoplanes flavus sp. nov., a novel actinomycete isolated from Coconut Palm rhizosphere soil.</title>
        <authorList>
            <person name="Luo X."/>
        </authorList>
    </citation>
    <scope>NUCLEOTIDE SEQUENCE [LARGE SCALE GENOMIC DNA]</scope>
    <source>
        <strain evidence="3 4">NEAU-H7</strain>
    </source>
</reference>
<proteinExistence type="inferred from homology"/>
<dbReference type="EMBL" id="JAGFNS010000004">
    <property type="protein sequence ID" value="MBO3737531.1"/>
    <property type="molecule type" value="Genomic_DNA"/>
</dbReference>
<evidence type="ECO:0000313" key="4">
    <source>
        <dbReference type="Proteomes" id="UP000679690"/>
    </source>
</evidence>
<dbReference type="InterPro" id="IPR034907">
    <property type="entry name" value="NDK-like_dom"/>
</dbReference>
<dbReference type="PROSITE" id="PS51374">
    <property type="entry name" value="NDPK_LIKE"/>
    <property type="match status" value="1"/>
</dbReference>
<dbReference type="Gene3D" id="3.30.70.141">
    <property type="entry name" value="Nucleoside diphosphate kinase-like domain"/>
    <property type="match status" value="1"/>
</dbReference>
<comment type="caution">
    <text evidence="1">Lacks conserved residue(s) required for the propagation of feature annotation.</text>
</comment>
<dbReference type="Proteomes" id="UP000679690">
    <property type="component" value="Unassembled WGS sequence"/>
</dbReference>
<sequence length="185" mass="20366">MADGRPLARPDRHAVNSDGWRWWTVILLKPDCLARDLLGPVLTAVEQQLQVVDVCYVFPTEEQIFTHYADILPLSAQLGRDVPAELRRIYVGRQAAVALGYGPNAAPRLRRLLGPTDPAAAGLDTIRGRFAADSLDKAMAEGRLVDNLIHSSDSTEVVPRDFGIWYGPAKKHLLRAPRPSNGDPL</sequence>
<protein>
    <recommendedName>
        <fullName evidence="2">Nucleoside diphosphate kinase-like domain-containing protein</fullName>
    </recommendedName>
</protein>
<evidence type="ECO:0000313" key="3">
    <source>
        <dbReference type="EMBL" id="MBO3737531.1"/>
    </source>
</evidence>
<dbReference type="SMART" id="SM00562">
    <property type="entry name" value="NDK"/>
    <property type="match status" value="1"/>
</dbReference>